<protein>
    <submittedName>
        <fullName evidence="8">Major facilitator superfamily domain-containing protein</fullName>
    </submittedName>
</protein>
<dbReference type="Proteomes" id="UP000241462">
    <property type="component" value="Unassembled WGS sequence"/>
</dbReference>
<evidence type="ECO:0000256" key="6">
    <source>
        <dbReference type="SAM" id="Phobius"/>
    </source>
</evidence>
<feature type="domain" description="Major facilitator superfamily (MFS) profile" evidence="7">
    <location>
        <begin position="111"/>
        <end position="637"/>
    </location>
</feature>
<evidence type="ECO:0000256" key="5">
    <source>
        <dbReference type="SAM" id="MobiDB-lite"/>
    </source>
</evidence>
<feature type="region of interest" description="Disordered" evidence="5">
    <location>
        <begin position="1"/>
        <end position="83"/>
    </location>
</feature>
<dbReference type="GO" id="GO:0022857">
    <property type="term" value="F:transmembrane transporter activity"/>
    <property type="evidence" value="ECO:0007669"/>
    <property type="project" value="InterPro"/>
</dbReference>
<keyword evidence="9" id="KW-1185">Reference proteome</keyword>
<dbReference type="InterPro" id="IPR011701">
    <property type="entry name" value="MFS"/>
</dbReference>
<dbReference type="Gene3D" id="1.20.1250.20">
    <property type="entry name" value="MFS general substrate transporter like domains"/>
    <property type="match status" value="1"/>
</dbReference>
<feature type="transmembrane region" description="Helical" evidence="6">
    <location>
        <begin position="446"/>
        <end position="466"/>
    </location>
</feature>
<dbReference type="PANTHER" id="PTHR23502">
    <property type="entry name" value="MAJOR FACILITATOR SUPERFAMILY"/>
    <property type="match status" value="1"/>
</dbReference>
<feature type="transmembrane region" description="Helical" evidence="6">
    <location>
        <begin position="545"/>
        <end position="572"/>
    </location>
</feature>
<dbReference type="EMBL" id="KZ678424">
    <property type="protein sequence ID" value="PSR88793.1"/>
    <property type="molecule type" value="Genomic_DNA"/>
</dbReference>
<dbReference type="SUPFAM" id="SSF103473">
    <property type="entry name" value="MFS general substrate transporter"/>
    <property type="match status" value="1"/>
</dbReference>
<sequence length="654" mass="71507">MTTSHLTSSSGRSGSTEEEQVDVQGQIDEPSRQHVLNLAVRHAPEPTQICEDSDSTRRASSNEGAIQATPSTTASSSSSSLSPGLRACPVELDLRPYGNPILWPAHRKAYHLVLCCFATMLTAYTAGSYSPPAALMETEFGTSRLAVEAGITTFCTGFALAPMVLAPFSEINGRYPVFAISGFLFVVFEIVCGFVDNLAGMLVARFLVGIGGSVFSTMIGGVIADLWDKEERNTPMALFSGSVLIGTGLGPLVSSVMVHQFAGDGAKWRWVFWHQVIIDGVLMTLIALLFKESRGSVVLSRRAKALNKWYEQREQAGYYGVWLRDSGPRDGDETATEIGSSDGYETATGLEDDEKKVASTIPPVAGASTTLRLVRLRWRVKADEERSSLAKMISISIYRPFHLLVTEPVVFSFSVWVSFAWAVLYLTFASIPYVYETVYGWNIESAGYIFAAIMIGSIIATIIGVFQDELLKHPQWMTEEWPSHGSLAKNNSNLQQWTRRDRIFALLRRRFPADAPESRLYFTCITATLLPIGLFIFGFTSKADIHWITPAVGICLATIGIYSVYLATFNYLADVYHIYASSALAAQSCCRNVLGGIFPLVTLQLFENLGTAKAGGLLGGIALVLTFVPWILVFFGPIIRARSAFAVKLEKASA</sequence>
<feature type="transmembrane region" description="Helical" evidence="6">
    <location>
        <begin position="584"/>
        <end position="606"/>
    </location>
</feature>
<feature type="compositionally biased region" description="Low complexity" evidence="5">
    <location>
        <begin position="1"/>
        <end position="14"/>
    </location>
</feature>
<evidence type="ECO:0000256" key="3">
    <source>
        <dbReference type="ARBA" id="ARBA00022989"/>
    </source>
</evidence>
<evidence type="ECO:0000256" key="2">
    <source>
        <dbReference type="ARBA" id="ARBA00022692"/>
    </source>
</evidence>
<evidence type="ECO:0000256" key="1">
    <source>
        <dbReference type="ARBA" id="ARBA00004141"/>
    </source>
</evidence>
<feature type="transmembrane region" description="Helical" evidence="6">
    <location>
        <begin position="149"/>
        <end position="168"/>
    </location>
</feature>
<keyword evidence="4 6" id="KW-0472">Membrane</keyword>
<dbReference type="InParanoid" id="A0A2T3AAP0"/>
<dbReference type="PANTHER" id="PTHR23502:SF134">
    <property type="entry name" value="MAJOR FACILITATOR SUPERFAMILY (MFS) PROFILE DOMAIN-CONTAINING PROTEIN-RELATED"/>
    <property type="match status" value="1"/>
</dbReference>
<feature type="transmembrane region" description="Helical" evidence="6">
    <location>
        <begin position="618"/>
        <end position="639"/>
    </location>
</feature>
<feature type="transmembrane region" description="Helical" evidence="6">
    <location>
        <begin position="520"/>
        <end position="539"/>
    </location>
</feature>
<feature type="transmembrane region" description="Helical" evidence="6">
    <location>
        <begin position="401"/>
        <end position="426"/>
    </location>
</feature>
<evidence type="ECO:0000256" key="4">
    <source>
        <dbReference type="ARBA" id="ARBA00023136"/>
    </source>
</evidence>
<feature type="transmembrane region" description="Helical" evidence="6">
    <location>
        <begin position="175"/>
        <end position="196"/>
    </location>
</feature>
<dbReference type="Pfam" id="PF07690">
    <property type="entry name" value="MFS_1"/>
    <property type="match status" value="1"/>
</dbReference>
<dbReference type="STRING" id="2025994.A0A2T3AAP0"/>
<keyword evidence="2 6" id="KW-0812">Transmembrane</keyword>
<dbReference type="InterPro" id="IPR036259">
    <property type="entry name" value="MFS_trans_sf"/>
</dbReference>
<feature type="transmembrane region" description="Helical" evidence="6">
    <location>
        <begin position="202"/>
        <end position="224"/>
    </location>
</feature>
<feature type="compositionally biased region" description="Low complexity" evidence="5">
    <location>
        <begin position="68"/>
        <end position="83"/>
    </location>
</feature>
<organism evidence="8 9">
    <name type="scientific">Coniella lustricola</name>
    <dbReference type="NCBI Taxonomy" id="2025994"/>
    <lineage>
        <taxon>Eukaryota</taxon>
        <taxon>Fungi</taxon>
        <taxon>Dikarya</taxon>
        <taxon>Ascomycota</taxon>
        <taxon>Pezizomycotina</taxon>
        <taxon>Sordariomycetes</taxon>
        <taxon>Sordariomycetidae</taxon>
        <taxon>Diaporthales</taxon>
        <taxon>Schizoparmaceae</taxon>
        <taxon>Coniella</taxon>
    </lineage>
</organism>
<dbReference type="PROSITE" id="PS50850">
    <property type="entry name" value="MFS"/>
    <property type="match status" value="1"/>
</dbReference>
<dbReference type="PRINTS" id="PR01036">
    <property type="entry name" value="TCRTETB"/>
</dbReference>
<feature type="transmembrane region" description="Helical" evidence="6">
    <location>
        <begin position="109"/>
        <end position="129"/>
    </location>
</feature>
<keyword evidence="3 6" id="KW-1133">Transmembrane helix</keyword>
<accession>A0A2T3AAP0</accession>
<proteinExistence type="predicted"/>
<reference evidence="8 9" key="1">
    <citation type="journal article" date="2018" name="Mycol. Prog.">
        <title>Coniella lustricola, a new species from submerged detritus.</title>
        <authorList>
            <person name="Raudabaugh D.B."/>
            <person name="Iturriaga T."/>
            <person name="Carver A."/>
            <person name="Mondo S."/>
            <person name="Pangilinan J."/>
            <person name="Lipzen A."/>
            <person name="He G."/>
            <person name="Amirebrahimi M."/>
            <person name="Grigoriev I.V."/>
            <person name="Miller A.N."/>
        </authorList>
    </citation>
    <scope>NUCLEOTIDE SEQUENCE [LARGE SCALE GENOMIC DNA]</scope>
    <source>
        <strain evidence="8 9">B22-T-1</strain>
    </source>
</reference>
<evidence type="ECO:0000313" key="9">
    <source>
        <dbReference type="Proteomes" id="UP000241462"/>
    </source>
</evidence>
<evidence type="ECO:0000313" key="8">
    <source>
        <dbReference type="EMBL" id="PSR88793.1"/>
    </source>
</evidence>
<name>A0A2T3AAP0_9PEZI</name>
<feature type="transmembrane region" description="Helical" evidence="6">
    <location>
        <begin position="270"/>
        <end position="290"/>
    </location>
</feature>
<feature type="transmembrane region" description="Helical" evidence="6">
    <location>
        <begin position="236"/>
        <end position="258"/>
    </location>
</feature>
<dbReference type="AlphaFoldDB" id="A0A2T3AAP0"/>
<gene>
    <name evidence="8" type="ORF">BD289DRAFT_460342</name>
</gene>
<evidence type="ECO:0000259" key="7">
    <source>
        <dbReference type="PROSITE" id="PS50850"/>
    </source>
</evidence>
<dbReference type="InterPro" id="IPR020846">
    <property type="entry name" value="MFS_dom"/>
</dbReference>
<comment type="subcellular location">
    <subcellularLocation>
        <location evidence="1">Membrane</location>
        <topology evidence="1">Multi-pass membrane protein</topology>
    </subcellularLocation>
</comment>
<dbReference type="OrthoDB" id="6770063at2759"/>
<dbReference type="GO" id="GO:0005886">
    <property type="term" value="C:plasma membrane"/>
    <property type="evidence" value="ECO:0007669"/>
    <property type="project" value="TreeGrafter"/>
</dbReference>